<evidence type="ECO:0000313" key="7">
    <source>
        <dbReference type="EMBL" id="ERT01312.1"/>
    </source>
</evidence>
<name>U7Q291_SPOS1</name>
<dbReference type="PANTHER" id="PTHR10272">
    <property type="entry name" value="PLATELET-ACTIVATING FACTOR ACETYLHYDROLASE"/>
    <property type="match status" value="1"/>
</dbReference>
<proteinExistence type="predicted"/>
<dbReference type="HOGENOM" id="CLU_026278_0_0_1"/>
<sequence>MVNLPVTGLLAATVATITATIAATDATTSTQLQLPRLLGSYPVGTVNLEVTDHTRTVPSTATNASTNSTEPRRLMVSVFYPTTNATAKNGNASKSSSSRSRSSSGNNSTYQRAPYFASATSAAAFATYLGNATTLLTNLATWAYADAPLAATHASVLLFSHGLGSSRLLHAAFLADLASRGWIVVAPDHPYDAWYTEYPDGSVARMPDAALDDFPNELPRLVDTRVKDITFLAGLLQNGSLWRGLSTSSTVDIGILGHSLGGNTAAQTVARSSSSSSSSSSFPCGANFDGGIFGPVAATGLDRPFLQIGAANHNQTTDATFSHFWSVLHGFRRELTVNSTVHQSFMDLPVLRDVLGDEFPVDLRNQSGTAPGARLLQIETTLVDAFFRFCLTKTASSDDFDQVAKSLAPDIWPREVW</sequence>
<reference evidence="8" key="1">
    <citation type="journal article" date="2014" name="Genome Announc.">
        <title>Genome sequence of the pathogenic fungus Sporothrix schenckii (ATCC 58251).</title>
        <authorList>
            <person name="Cuomo C.A."/>
            <person name="Rodriguez-Del Valle N."/>
            <person name="Perez-Sanchez L."/>
            <person name="Abouelleil A."/>
            <person name="Goldberg J."/>
            <person name="Young S."/>
            <person name="Zeng Q."/>
            <person name="Birren B.W."/>
        </authorList>
    </citation>
    <scope>NUCLEOTIDE SEQUENCE [LARGE SCALE GENOMIC DNA]</scope>
    <source>
        <strain evidence="8">ATCC 58251 / de Perez 2211183</strain>
    </source>
</reference>
<dbReference type="Pfam" id="PF03403">
    <property type="entry name" value="PAF-AH_p_II"/>
    <property type="match status" value="2"/>
</dbReference>
<organism evidence="7 8">
    <name type="scientific">Sporothrix schenckii (strain ATCC 58251 / de Perez 2211183)</name>
    <name type="common">Rose-picker's disease fungus</name>
    <dbReference type="NCBI Taxonomy" id="1391915"/>
    <lineage>
        <taxon>Eukaryota</taxon>
        <taxon>Fungi</taxon>
        <taxon>Dikarya</taxon>
        <taxon>Ascomycota</taxon>
        <taxon>Pezizomycotina</taxon>
        <taxon>Sordariomycetes</taxon>
        <taxon>Sordariomycetidae</taxon>
        <taxon>Ophiostomatales</taxon>
        <taxon>Ophiostomataceae</taxon>
        <taxon>Sporothrix</taxon>
    </lineage>
</organism>
<keyword evidence="3" id="KW-0442">Lipid degradation</keyword>
<accession>U7Q291</accession>
<dbReference type="GO" id="GO:0003847">
    <property type="term" value="F:1-alkyl-2-acetylglycerophosphocholine esterase activity"/>
    <property type="evidence" value="ECO:0007669"/>
    <property type="project" value="UniProtKB-EC"/>
</dbReference>
<evidence type="ECO:0000256" key="6">
    <source>
        <dbReference type="SAM" id="SignalP"/>
    </source>
</evidence>
<dbReference type="Proteomes" id="UP000018087">
    <property type="component" value="Unassembled WGS sequence"/>
</dbReference>
<dbReference type="InterPro" id="IPR029058">
    <property type="entry name" value="AB_hydrolase_fold"/>
</dbReference>
<keyword evidence="2" id="KW-0378">Hydrolase</keyword>
<dbReference type="AlphaFoldDB" id="U7Q291"/>
<dbReference type="Gene3D" id="3.40.50.1820">
    <property type="entry name" value="alpha/beta hydrolase"/>
    <property type="match status" value="1"/>
</dbReference>
<feature type="chain" id="PRO_5004685914" description="1-alkyl-2-acetylglycerophosphocholine esterase" evidence="6">
    <location>
        <begin position="23"/>
        <end position="417"/>
    </location>
</feature>
<keyword evidence="4" id="KW-0443">Lipid metabolism</keyword>
<dbReference type="eggNOG" id="KOG3847">
    <property type="taxonomic scope" value="Eukaryota"/>
</dbReference>
<feature type="region of interest" description="Disordered" evidence="5">
    <location>
        <begin position="85"/>
        <end position="108"/>
    </location>
</feature>
<evidence type="ECO:0000256" key="1">
    <source>
        <dbReference type="ARBA" id="ARBA00013201"/>
    </source>
</evidence>
<dbReference type="SUPFAM" id="SSF53474">
    <property type="entry name" value="alpha/beta-Hydrolases"/>
    <property type="match status" value="1"/>
</dbReference>
<dbReference type="STRING" id="1391915.U7Q291"/>
<gene>
    <name evidence="7" type="ORF">HMPREF1624_02555</name>
</gene>
<feature type="signal peptide" evidence="6">
    <location>
        <begin position="1"/>
        <end position="22"/>
    </location>
</feature>
<keyword evidence="8" id="KW-1185">Reference proteome</keyword>
<dbReference type="GO" id="GO:0016042">
    <property type="term" value="P:lipid catabolic process"/>
    <property type="evidence" value="ECO:0007669"/>
    <property type="project" value="UniProtKB-KW"/>
</dbReference>
<dbReference type="PANTHER" id="PTHR10272:SF14">
    <property type="entry name" value="PAF ACETYLHYDROLASE FAMILY PROTEIN"/>
    <property type="match status" value="1"/>
</dbReference>
<evidence type="ECO:0000256" key="5">
    <source>
        <dbReference type="SAM" id="MobiDB-lite"/>
    </source>
</evidence>
<evidence type="ECO:0000256" key="4">
    <source>
        <dbReference type="ARBA" id="ARBA00023098"/>
    </source>
</evidence>
<evidence type="ECO:0000313" key="8">
    <source>
        <dbReference type="Proteomes" id="UP000018087"/>
    </source>
</evidence>
<evidence type="ECO:0000256" key="3">
    <source>
        <dbReference type="ARBA" id="ARBA00022963"/>
    </source>
</evidence>
<dbReference type="OrthoDB" id="2363873at2759"/>
<evidence type="ECO:0000256" key="2">
    <source>
        <dbReference type="ARBA" id="ARBA00022801"/>
    </source>
</evidence>
<protein>
    <recommendedName>
        <fullName evidence="1">1-alkyl-2-acetylglycerophosphocholine esterase</fullName>
        <ecNumber evidence="1">3.1.1.47</ecNumber>
    </recommendedName>
</protein>
<dbReference type="EMBL" id="KI440843">
    <property type="protein sequence ID" value="ERT01312.1"/>
    <property type="molecule type" value="Genomic_DNA"/>
</dbReference>
<keyword evidence="6" id="KW-0732">Signal</keyword>
<dbReference type="EC" id="3.1.1.47" evidence="1"/>